<name>A0A0E9UIL6_ANGAN</name>
<reference evidence="2" key="1">
    <citation type="submission" date="2014-11" db="EMBL/GenBank/DDBJ databases">
        <authorList>
            <person name="Amaro Gonzalez C."/>
        </authorList>
    </citation>
    <scope>NUCLEOTIDE SEQUENCE</scope>
</reference>
<reference evidence="2" key="2">
    <citation type="journal article" date="2015" name="Fish Shellfish Immunol.">
        <title>Early steps in the European eel (Anguilla anguilla)-Vibrio vulnificus interaction in the gills: Role of the RtxA13 toxin.</title>
        <authorList>
            <person name="Callol A."/>
            <person name="Pajuelo D."/>
            <person name="Ebbesson L."/>
            <person name="Teles M."/>
            <person name="MacKenzie S."/>
            <person name="Amaro C."/>
        </authorList>
    </citation>
    <scope>NUCLEOTIDE SEQUENCE</scope>
</reference>
<feature type="region of interest" description="Disordered" evidence="1">
    <location>
        <begin position="1"/>
        <end position="20"/>
    </location>
</feature>
<dbReference type="AlphaFoldDB" id="A0A0E9UIL6"/>
<evidence type="ECO:0000256" key="1">
    <source>
        <dbReference type="SAM" id="MobiDB-lite"/>
    </source>
</evidence>
<accession>A0A0E9UIL6</accession>
<proteinExistence type="predicted"/>
<organism evidence="2">
    <name type="scientific">Anguilla anguilla</name>
    <name type="common">European freshwater eel</name>
    <name type="synonym">Muraena anguilla</name>
    <dbReference type="NCBI Taxonomy" id="7936"/>
    <lineage>
        <taxon>Eukaryota</taxon>
        <taxon>Metazoa</taxon>
        <taxon>Chordata</taxon>
        <taxon>Craniata</taxon>
        <taxon>Vertebrata</taxon>
        <taxon>Euteleostomi</taxon>
        <taxon>Actinopterygii</taxon>
        <taxon>Neopterygii</taxon>
        <taxon>Teleostei</taxon>
        <taxon>Anguilliformes</taxon>
        <taxon>Anguillidae</taxon>
        <taxon>Anguilla</taxon>
    </lineage>
</organism>
<protein>
    <submittedName>
        <fullName evidence="2">Uncharacterized protein</fullName>
    </submittedName>
</protein>
<evidence type="ECO:0000313" key="2">
    <source>
        <dbReference type="EMBL" id="JAH65709.1"/>
    </source>
</evidence>
<dbReference type="EMBL" id="GBXM01042868">
    <property type="protein sequence ID" value="JAH65709.1"/>
    <property type="molecule type" value="Transcribed_RNA"/>
</dbReference>
<sequence length="20" mass="2388">MSTKHYRPVLSNHSRYVVGR</sequence>